<dbReference type="KEGG" id="fat:DVK85_01475"/>
<dbReference type="GO" id="GO:0003677">
    <property type="term" value="F:DNA binding"/>
    <property type="evidence" value="ECO:0007669"/>
    <property type="project" value="UniProtKB-KW"/>
</dbReference>
<gene>
    <name evidence="2" type="ORF">DVK85_01475</name>
</gene>
<proteinExistence type="predicted"/>
<dbReference type="InterPro" id="IPR009061">
    <property type="entry name" value="DNA-bd_dom_put_sf"/>
</dbReference>
<dbReference type="RefSeq" id="WP_114676735.1">
    <property type="nucleotide sequence ID" value="NZ_CP031188.1"/>
</dbReference>
<evidence type="ECO:0000313" key="3">
    <source>
        <dbReference type="Proteomes" id="UP000253951"/>
    </source>
</evidence>
<dbReference type="SUPFAM" id="SSF46955">
    <property type="entry name" value="Putative DNA-binding domain"/>
    <property type="match status" value="1"/>
</dbReference>
<name>A0A345H8R2_9FLAO</name>
<reference evidence="2 3" key="1">
    <citation type="submission" date="2018-07" db="EMBL/GenBank/DDBJ databases">
        <title>Complete genome sequence of Flavobacterium arcticum type strain SM1502T.</title>
        <authorList>
            <person name="Li Y."/>
            <person name="Li D.-D."/>
        </authorList>
    </citation>
    <scope>NUCLEOTIDE SEQUENCE [LARGE SCALE GENOMIC DNA]</scope>
    <source>
        <strain evidence="2 3">SM1502</strain>
    </source>
</reference>
<dbReference type="Pfam" id="PF12728">
    <property type="entry name" value="HTH_17"/>
    <property type="match status" value="1"/>
</dbReference>
<evidence type="ECO:0000259" key="1">
    <source>
        <dbReference type="Pfam" id="PF12728"/>
    </source>
</evidence>
<sequence>MKIIMIDEEAFFELFERVIKHVEENNAQQKKTWLTTPETLKALNITSKTTLQKYRDEGKIRFTQISRKVILYDASSVEDFLQQHAQETF</sequence>
<dbReference type="PANTHER" id="PTHR34585">
    <property type="match status" value="1"/>
</dbReference>
<keyword evidence="3" id="KW-1185">Reference proteome</keyword>
<dbReference type="EMBL" id="CP031188">
    <property type="protein sequence ID" value="AXG72972.1"/>
    <property type="molecule type" value="Genomic_DNA"/>
</dbReference>
<dbReference type="OrthoDB" id="961769at2"/>
<keyword evidence="2" id="KW-0238">DNA-binding</keyword>
<dbReference type="AlphaFoldDB" id="A0A345H8R2"/>
<organism evidence="2 3">
    <name type="scientific">Flavobacterium arcticum</name>
    <dbReference type="NCBI Taxonomy" id="1784713"/>
    <lineage>
        <taxon>Bacteria</taxon>
        <taxon>Pseudomonadati</taxon>
        <taxon>Bacteroidota</taxon>
        <taxon>Flavobacteriia</taxon>
        <taxon>Flavobacteriales</taxon>
        <taxon>Flavobacteriaceae</taxon>
        <taxon>Flavobacterium</taxon>
    </lineage>
</organism>
<protein>
    <submittedName>
        <fullName evidence="2">DNA-binding protein</fullName>
    </submittedName>
</protein>
<feature type="domain" description="Helix-turn-helix" evidence="1">
    <location>
        <begin position="33"/>
        <end position="84"/>
    </location>
</feature>
<evidence type="ECO:0000313" key="2">
    <source>
        <dbReference type="EMBL" id="AXG72972.1"/>
    </source>
</evidence>
<dbReference type="Proteomes" id="UP000253951">
    <property type="component" value="Chromosome"/>
</dbReference>
<dbReference type="PANTHER" id="PTHR34585:SF22">
    <property type="entry name" value="HELIX-TURN-HELIX DOMAIN-CONTAINING PROTEIN"/>
    <property type="match status" value="1"/>
</dbReference>
<accession>A0A345H8R2</accession>
<dbReference type="InterPro" id="IPR041657">
    <property type="entry name" value="HTH_17"/>
</dbReference>